<protein>
    <recommendedName>
        <fullName evidence="2">Reverse transcriptase domain-containing protein</fullName>
    </recommendedName>
</protein>
<dbReference type="EnsemblMetazoa" id="Aqu2.1.10144_001">
    <property type="protein sequence ID" value="Aqu2.1.10144_001"/>
    <property type="gene ID" value="Aqu2.1.10144"/>
</dbReference>
<evidence type="ECO:0000313" key="1">
    <source>
        <dbReference type="EnsemblMetazoa" id="Aqu2.1.10144_001"/>
    </source>
</evidence>
<dbReference type="InParanoid" id="A0A1X7T6X9"/>
<evidence type="ECO:0008006" key="2">
    <source>
        <dbReference type="Google" id="ProtNLM"/>
    </source>
</evidence>
<sequence length="187" mass="21543">MANLSSMYLFADDSKCSKIVESFDDCDTLQEELNSIYQWSVNSRLSFNLEKSSLITFCSKRHSPLVSSYYINGQTIPRKSIIRDLGVIFESDLSWSKHIDSIVAKSYQSIGLLRRAFPVSTPIKTKKLLFLSLVIPKLTYCSPIWRPNLIKDITTLERVQRRATKYILNDYSSDYKSRLISLQILPL</sequence>
<accession>A0A1X7T6X9</accession>
<name>A0A1X7T6X9_AMPQE</name>
<dbReference type="eggNOG" id="KOG1075">
    <property type="taxonomic scope" value="Eukaryota"/>
</dbReference>
<dbReference type="OrthoDB" id="6538161at2759"/>
<dbReference type="STRING" id="400682.A0A1X7T6X9"/>
<dbReference type="AlphaFoldDB" id="A0A1X7T6X9"/>
<reference evidence="1" key="1">
    <citation type="submission" date="2017-05" db="UniProtKB">
        <authorList>
            <consortium name="EnsemblMetazoa"/>
        </authorList>
    </citation>
    <scope>IDENTIFICATION</scope>
</reference>
<dbReference type="OMA" id="MHAFIIS"/>
<organism evidence="1">
    <name type="scientific">Amphimedon queenslandica</name>
    <name type="common">Sponge</name>
    <dbReference type="NCBI Taxonomy" id="400682"/>
    <lineage>
        <taxon>Eukaryota</taxon>
        <taxon>Metazoa</taxon>
        <taxon>Porifera</taxon>
        <taxon>Demospongiae</taxon>
        <taxon>Heteroscleromorpha</taxon>
        <taxon>Haplosclerida</taxon>
        <taxon>Niphatidae</taxon>
        <taxon>Amphimedon</taxon>
    </lineage>
</organism>
<dbReference type="PANTHER" id="PTHR33332">
    <property type="entry name" value="REVERSE TRANSCRIPTASE DOMAIN-CONTAINING PROTEIN"/>
    <property type="match status" value="1"/>
</dbReference>
<proteinExistence type="predicted"/>